<evidence type="ECO:0000313" key="2">
    <source>
        <dbReference type="EMBL" id="GAA1802668.1"/>
    </source>
</evidence>
<evidence type="ECO:0000256" key="1">
    <source>
        <dbReference type="SAM" id="Phobius"/>
    </source>
</evidence>
<gene>
    <name evidence="2" type="ORF">GCM10009811_28020</name>
</gene>
<dbReference type="PANTHER" id="PTHR37305">
    <property type="entry name" value="INTEGRAL MEMBRANE PROTEIN-RELATED"/>
    <property type="match status" value="1"/>
</dbReference>
<feature type="transmembrane region" description="Helical" evidence="1">
    <location>
        <begin position="156"/>
        <end position="178"/>
    </location>
</feature>
<feature type="transmembrane region" description="Helical" evidence="1">
    <location>
        <begin position="65"/>
        <end position="88"/>
    </location>
</feature>
<protein>
    <submittedName>
        <fullName evidence="2">ABC transporter permease</fullName>
    </submittedName>
</protein>
<dbReference type="Proteomes" id="UP001499938">
    <property type="component" value="Unassembled WGS sequence"/>
</dbReference>
<feature type="transmembrane region" description="Helical" evidence="1">
    <location>
        <begin position="17"/>
        <end position="40"/>
    </location>
</feature>
<evidence type="ECO:0000313" key="3">
    <source>
        <dbReference type="Proteomes" id="UP001499938"/>
    </source>
</evidence>
<reference evidence="2 3" key="1">
    <citation type="journal article" date="2019" name="Int. J. Syst. Evol. Microbiol.">
        <title>The Global Catalogue of Microorganisms (GCM) 10K type strain sequencing project: providing services to taxonomists for standard genome sequencing and annotation.</title>
        <authorList>
            <consortium name="The Broad Institute Genomics Platform"/>
            <consortium name="The Broad Institute Genome Sequencing Center for Infectious Disease"/>
            <person name="Wu L."/>
            <person name="Ma J."/>
        </authorList>
    </citation>
    <scope>NUCLEOTIDE SEQUENCE [LARGE SCALE GENOMIC DNA]</scope>
    <source>
        <strain evidence="2 3">JCM 15592</strain>
    </source>
</reference>
<organism evidence="2 3">
    <name type="scientific">Nostocoides veronense</name>
    <dbReference type="NCBI Taxonomy" id="330836"/>
    <lineage>
        <taxon>Bacteria</taxon>
        <taxon>Bacillati</taxon>
        <taxon>Actinomycetota</taxon>
        <taxon>Actinomycetes</taxon>
        <taxon>Micrococcales</taxon>
        <taxon>Intrasporangiaceae</taxon>
        <taxon>Nostocoides</taxon>
    </lineage>
</organism>
<keyword evidence="1" id="KW-0812">Transmembrane</keyword>
<feature type="transmembrane region" description="Helical" evidence="1">
    <location>
        <begin position="108"/>
        <end position="136"/>
    </location>
</feature>
<keyword evidence="1" id="KW-1133">Transmembrane helix</keyword>
<sequence length="278" mass="29958">MIGAIRSEIRKVFTTRLWWGMGLGMAALAALISMGFAALLGNADMDAGEGQGNPFAQMSIGTAQLIYNAGLVQTMTTLFPLALGVLLITSEYRHKTISATFLSTPNRWVVLISKVVAVVVTGALYAVLHAAASIAGGASIVKFVKNQPTLLGEPEIWKSLGIGILAFAIWMLLGFGIGMLIRNQIAAVLIAVGVTFVVQIALNIIFQVKEWYSAMKWIPGNLTGQMVITSNPLEGQAIDPKIQAQYWDHWWQAGLVLVVYAAVLSVLGAWLTTRRDVT</sequence>
<comment type="caution">
    <text evidence="2">The sequence shown here is derived from an EMBL/GenBank/DDBJ whole genome shotgun (WGS) entry which is preliminary data.</text>
</comment>
<dbReference type="RefSeq" id="WP_344086673.1">
    <property type="nucleotide sequence ID" value="NZ_BAAAPO010000042.1"/>
</dbReference>
<accession>A0ABN2LXV4</accession>
<name>A0ABN2LXV4_9MICO</name>
<feature type="transmembrane region" description="Helical" evidence="1">
    <location>
        <begin position="185"/>
        <end position="206"/>
    </location>
</feature>
<proteinExistence type="predicted"/>
<dbReference type="EMBL" id="BAAAPO010000042">
    <property type="protein sequence ID" value="GAA1802668.1"/>
    <property type="molecule type" value="Genomic_DNA"/>
</dbReference>
<keyword evidence="1" id="KW-0472">Membrane</keyword>
<dbReference type="PANTHER" id="PTHR37305:SF1">
    <property type="entry name" value="MEMBRANE PROTEIN"/>
    <property type="match status" value="1"/>
</dbReference>
<feature type="transmembrane region" description="Helical" evidence="1">
    <location>
        <begin position="250"/>
        <end position="271"/>
    </location>
</feature>
<keyword evidence="3" id="KW-1185">Reference proteome</keyword>